<dbReference type="Pfam" id="PF13905">
    <property type="entry name" value="Thioredoxin_8"/>
    <property type="match status" value="1"/>
</dbReference>
<dbReference type="InterPro" id="IPR036249">
    <property type="entry name" value="Thioredoxin-like_sf"/>
</dbReference>
<dbReference type="GO" id="GO:0030313">
    <property type="term" value="C:cell envelope"/>
    <property type="evidence" value="ECO:0007669"/>
    <property type="project" value="UniProtKB-SubCell"/>
</dbReference>
<feature type="domain" description="Thioredoxin" evidence="5">
    <location>
        <begin position="199"/>
        <end position="346"/>
    </location>
</feature>
<evidence type="ECO:0000313" key="7">
    <source>
        <dbReference type="Proteomes" id="UP000324383"/>
    </source>
</evidence>
<gene>
    <name evidence="6" type="ORF">FNJ60_07595</name>
</gene>
<organism evidence="6 7">
    <name type="scientific">Bacteroides pyogenes</name>
    <dbReference type="NCBI Taxonomy" id="310300"/>
    <lineage>
        <taxon>Bacteria</taxon>
        <taxon>Pseudomonadati</taxon>
        <taxon>Bacteroidota</taxon>
        <taxon>Bacteroidia</taxon>
        <taxon>Bacteroidales</taxon>
        <taxon>Bacteroidaceae</taxon>
        <taxon>Bacteroides</taxon>
    </lineage>
</organism>
<dbReference type="EMBL" id="VKLW01000014">
    <property type="protein sequence ID" value="TYK33622.1"/>
    <property type="molecule type" value="Genomic_DNA"/>
</dbReference>
<protein>
    <submittedName>
        <fullName evidence="6">AhpC/TSA family protein</fullName>
    </submittedName>
</protein>
<name>A0A5D3F197_9BACE</name>
<proteinExistence type="predicted"/>
<dbReference type="RefSeq" id="WP_148726612.1">
    <property type="nucleotide sequence ID" value="NZ_CP197398.1"/>
</dbReference>
<dbReference type="Gene3D" id="3.40.30.10">
    <property type="entry name" value="Glutaredoxin"/>
    <property type="match status" value="1"/>
</dbReference>
<sequence>MKKNDILILMLTLLCLTGCNKNTEKVVITGEIGGMATDTLYLYGADEGYDRIDTLFVDEKGKFSHTVRIDTLTSVYLLIGNKVEYPLYLDKGDKISIKGDTARLDLLEVSGNADNEALTAFMKETADDTEAVKRKKAEEFIKNHRHMLAGIYLLDRFLVDTDSIDIEKVKGLMETMPGKLQDTRYVEWLKEKIAQAEKVQVDRYVPYFDLPNTKGKRINRLSETFREKYLLVNFWASWADSLSNERRNRELRQLYRKYKKNKYIGMLGVSLDVAPETWKAAVKKDSLEWEQVCDEGGLNSEATTPYVVDGLPANVLISPEGRVVAKNIWGDALQQKLEESAAELEKRKKK</sequence>
<dbReference type="PANTHER" id="PTHR42852:SF6">
    <property type="entry name" value="THIOL:DISULFIDE INTERCHANGE PROTEIN DSBE"/>
    <property type="match status" value="1"/>
</dbReference>
<accession>A0A5D3F197</accession>
<keyword evidence="4" id="KW-0676">Redox-active center</keyword>
<dbReference type="Proteomes" id="UP000324383">
    <property type="component" value="Unassembled WGS sequence"/>
</dbReference>
<evidence type="ECO:0000256" key="1">
    <source>
        <dbReference type="ARBA" id="ARBA00004196"/>
    </source>
</evidence>
<evidence type="ECO:0000256" key="3">
    <source>
        <dbReference type="ARBA" id="ARBA00023157"/>
    </source>
</evidence>
<dbReference type="Pfam" id="PF14289">
    <property type="entry name" value="DUF4369"/>
    <property type="match status" value="1"/>
</dbReference>
<dbReference type="PROSITE" id="PS51352">
    <property type="entry name" value="THIOREDOXIN_2"/>
    <property type="match status" value="1"/>
</dbReference>
<dbReference type="InterPro" id="IPR050553">
    <property type="entry name" value="Thioredoxin_ResA/DsbE_sf"/>
</dbReference>
<dbReference type="InterPro" id="IPR013766">
    <property type="entry name" value="Thioredoxin_domain"/>
</dbReference>
<evidence type="ECO:0000256" key="4">
    <source>
        <dbReference type="ARBA" id="ARBA00023284"/>
    </source>
</evidence>
<dbReference type="GO" id="GO:0017004">
    <property type="term" value="P:cytochrome complex assembly"/>
    <property type="evidence" value="ECO:0007669"/>
    <property type="project" value="UniProtKB-KW"/>
</dbReference>
<keyword evidence="7" id="KW-1185">Reference proteome</keyword>
<evidence type="ECO:0000259" key="5">
    <source>
        <dbReference type="PROSITE" id="PS51352"/>
    </source>
</evidence>
<dbReference type="PANTHER" id="PTHR42852">
    <property type="entry name" value="THIOL:DISULFIDE INTERCHANGE PROTEIN DSBE"/>
    <property type="match status" value="1"/>
</dbReference>
<evidence type="ECO:0000313" key="6">
    <source>
        <dbReference type="EMBL" id="TYK33622.1"/>
    </source>
</evidence>
<dbReference type="InterPro" id="IPR025380">
    <property type="entry name" value="DUF4369"/>
</dbReference>
<reference evidence="6 7" key="1">
    <citation type="submission" date="2019-07" db="EMBL/GenBank/DDBJ databases">
        <title>Draft Genome Sequences of Bacteroides pyogenes Strains Isolated from the Uterus Holstein Dairy Cows with Metritis.</title>
        <authorList>
            <person name="Cunha F."/>
            <person name="Galvao K.N."/>
            <person name="Jeon S.J."/>
            <person name="Jeong K.C."/>
        </authorList>
    </citation>
    <scope>NUCLEOTIDE SEQUENCE [LARGE SCALE GENOMIC DNA]</scope>
    <source>
        <strain evidence="6 7">KG-31</strain>
    </source>
</reference>
<comment type="caution">
    <text evidence="6">The sequence shown here is derived from an EMBL/GenBank/DDBJ whole genome shotgun (WGS) entry which is preliminary data.</text>
</comment>
<dbReference type="CDD" id="cd02966">
    <property type="entry name" value="TlpA_like_family"/>
    <property type="match status" value="1"/>
</dbReference>
<evidence type="ECO:0000256" key="2">
    <source>
        <dbReference type="ARBA" id="ARBA00022748"/>
    </source>
</evidence>
<keyword evidence="2" id="KW-0201">Cytochrome c-type biogenesis</keyword>
<comment type="subcellular location">
    <subcellularLocation>
        <location evidence="1">Cell envelope</location>
    </subcellularLocation>
</comment>
<dbReference type="AlphaFoldDB" id="A0A5D3F197"/>
<dbReference type="InterPro" id="IPR012336">
    <property type="entry name" value="Thioredoxin-like_fold"/>
</dbReference>
<keyword evidence="3" id="KW-1015">Disulfide bond</keyword>
<dbReference type="SUPFAM" id="SSF52833">
    <property type="entry name" value="Thioredoxin-like"/>
    <property type="match status" value="1"/>
</dbReference>